<reference evidence="6 7" key="1">
    <citation type="journal article" date="2021" name="Elife">
        <title>Chloroplast acquisition without the gene transfer in kleptoplastic sea slugs, Plakobranchus ocellatus.</title>
        <authorList>
            <person name="Maeda T."/>
            <person name="Takahashi S."/>
            <person name="Yoshida T."/>
            <person name="Shimamura S."/>
            <person name="Takaki Y."/>
            <person name="Nagai Y."/>
            <person name="Toyoda A."/>
            <person name="Suzuki Y."/>
            <person name="Arimoto A."/>
            <person name="Ishii H."/>
            <person name="Satoh N."/>
            <person name="Nishiyama T."/>
            <person name="Hasebe M."/>
            <person name="Maruyama T."/>
            <person name="Minagawa J."/>
            <person name="Obokata J."/>
            <person name="Shigenobu S."/>
        </authorList>
    </citation>
    <scope>NUCLEOTIDE SEQUENCE [LARGE SCALE GENOMIC DNA]</scope>
</reference>
<dbReference type="Proteomes" id="UP000762676">
    <property type="component" value="Unassembled WGS sequence"/>
</dbReference>
<feature type="compositionally biased region" description="Polar residues" evidence="5">
    <location>
        <begin position="104"/>
        <end position="116"/>
    </location>
</feature>
<evidence type="ECO:0000256" key="1">
    <source>
        <dbReference type="ARBA" id="ARBA00004245"/>
    </source>
</evidence>
<dbReference type="PANTHER" id="PTHR20940">
    <property type="entry name" value="TETRA THYMOSIN"/>
    <property type="match status" value="1"/>
</dbReference>
<keyword evidence="7" id="KW-1185">Reference proteome</keyword>
<feature type="region of interest" description="Disordered" evidence="5">
    <location>
        <begin position="92"/>
        <end position="116"/>
    </location>
</feature>
<evidence type="ECO:0000313" key="7">
    <source>
        <dbReference type="Proteomes" id="UP000762676"/>
    </source>
</evidence>
<dbReference type="Pfam" id="PF01290">
    <property type="entry name" value="Thymosin"/>
    <property type="match status" value="3"/>
</dbReference>
<dbReference type="InterPro" id="IPR038386">
    <property type="entry name" value="Beta-thymosin_sf"/>
</dbReference>
<evidence type="ECO:0000256" key="5">
    <source>
        <dbReference type="SAM" id="MobiDB-lite"/>
    </source>
</evidence>
<keyword evidence="3" id="KW-0963">Cytoplasm</keyword>
<evidence type="ECO:0000256" key="3">
    <source>
        <dbReference type="ARBA" id="ARBA00022490"/>
    </source>
</evidence>
<dbReference type="GO" id="GO:0005829">
    <property type="term" value="C:cytosol"/>
    <property type="evidence" value="ECO:0007669"/>
    <property type="project" value="TreeGrafter"/>
</dbReference>
<dbReference type="PANTHER" id="PTHR20940:SF1">
    <property type="entry name" value="CIBOULOT, ISOFORM A"/>
    <property type="match status" value="1"/>
</dbReference>
<dbReference type="GO" id="GO:0005856">
    <property type="term" value="C:cytoskeleton"/>
    <property type="evidence" value="ECO:0007669"/>
    <property type="project" value="UniProtKB-SubCell"/>
</dbReference>
<dbReference type="SMART" id="SM00152">
    <property type="entry name" value="THY"/>
    <property type="match status" value="3"/>
</dbReference>
<comment type="similarity">
    <text evidence="2">Belongs to the thymosin beta family.</text>
</comment>
<dbReference type="AlphaFoldDB" id="A0AAV4G3C9"/>
<comment type="subcellular location">
    <subcellularLocation>
        <location evidence="1">Cytoplasm</location>
        <location evidence="1">Cytoskeleton</location>
    </subcellularLocation>
</comment>
<dbReference type="InterPro" id="IPR001152">
    <property type="entry name" value="Beta-thymosin"/>
</dbReference>
<dbReference type="Gene3D" id="1.20.5.520">
    <property type="entry name" value="Single helix bin"/>
    <property type="match status" value="3"/>
</dbReference>
<feature type="region of interest" description="Disordered" evidence="5">
    <location>
        <begin position="1"/>
        <end position="52"/>
    </location>
</feature>
<gene>
    <name evidence="6" type="ORF">ElyMa_002288500</name>
</gene>
<feature type="compositionally biased region" description="Basic and acidic residues" evidence="5">
    <location>
        <begin position="92"/>
        <end position="103"/>
    </location>
</feature>
<accession>A0AAV4G3C9</accession>
<sequence length="116" mass="12940">MSAANKAPSELLAEINKGDFNQKHVEAQEKNPLPSAEAIQEEKQHQEHMGGITGFRRTSLKRTQSQEKGCLPTQDVINQEKTEAELRDRIGNFNKEQLKHTTTTEKTVLPSSGGRS</sequence>
<dbReference type="GO" id="GO:0003785">
    <property type="term" value="F:actin monomer binding"/>
    <property type="evidence" value="ECO:0007669"/>
    <property type="project" value="InterPro"/>
</dbReference>
<protein>
    <submittedName>
        <fullName evidence="6">Beta-thymosin domain repeat protein CSP29KDa_v1</fullName>
    </submittedName>
</protein>
<feature type="compositionally biased region" description="Basic and acidic residues" evidence="5">
    <location>
        <begin position="16"/>
        <end position="29"/>
    </location>
</feature>
<evidence type="ECO:0000313" key="6">
    <source>
        <dbReference type="EMBL" id="GFR79443.1"/>
    </source>
</evidence>
<organism evidence="6 7">
    <name type="scientific">Elysia marginata</name>
    <dbReference type="NCBI Taxonomy" id="1093978"/>
    <lineage>
        <taxon>Eukaryota</taxon>
        <taxon>Metazoa</taxon>
        <taxon>Spiralia</taxon>
        <taxon>Lophotrochozoa</taxon>
        <taxon>Mollusca</taxon>
        <taxon>Gastropoda</taxon>
        <taxon>Heterobranchia</taxon>
        <taxon>Euthyneura</taxon>
        <taxon>Panpulmonata</taxon>
        <taxon>Sacoglossa</taxon>
        <taxon>Placobranchoidea</taxon>
        <taxon>Plakobranchidae</taxon>
        <taxon>Elysia</taxon>
    </lineage>
</organism>
<proteinExistence type="inferred from homology"/>
<dbReference type="EMBL" id="BMAT01004747">
    <property type="protein sequence ID" value="GFR79443.1"/>
    <property type="molecule type" value="Genomic_DNA"/>
</dbReference>
<name>A0AAV4G3C9_9GAST</name>
<comment type="caution">
    <text evidence="6">The sequence shown here is derived from an EMBL/GenBank/DDBJ whole genome shotgun (WGS) entry which is preliminary data.</text>
</comment>
<keyword evidence="4" id="KW-0206">Cytoskeleton</keyword>
<evidence type="ECO:0000256" key="2">
    <source>
        <dbReference type="ARBA" id="ARBA00009511"/>
    </source>
</evidence>
<evidence type="ECO:0000256" key="4">
    <source>
        <dbReference type="ARBA" id="ARBA00023212"/>
    </source>
</evidence>
<dbReference type="GO" id="GO:0007015">
    <property type="term" value="P:actin filament organization"/>
    <property type="evidence" value="ECO:0007669"/>
    <property type="project" value="InterPro"/>
</dbReference>